<organism evidence="2 3">
    <name type="scientific">Thermococcus pacificus</name>
    <dbReference type="NCBI Taxonomy" id="71998"/>
    <lineage>
        <taxon>Archaea</taxon>
        <taxon>Methanobacteriati</taxon>
        <taxon>Methanobacteriota</taxon>
        <taxon>Thermococci</taxon>
        <taxon>Thermococcales</taxon>
        <taxon>Thermococcaceae</taxon>
        <taxon>Thermococcus</taxon>
    </lineage>
</organism>
<feature type="transmembrane region" description="Helical" evidence="1">
    <location>
        <begin position="129"/>
        <end position="155"/>
    </location>
</feature>
<dbReference type="GeneID" id="33315696"/>
<evidence type="ECO:0000313" key="2">
    <source>
        <dbReference type="EMBL" id="ASJ06804.1"/>
    </source>
</evidence>
<keyword evidence="3" id="KW-1185">Reference proteome</keyword>
<keyword evidence="1" id="KW-0812">Transmembrane</keyword>
<dbReference type="OrthoDB" id="101940at2157"/>
<evidence type="ECO:0000313" key="3">
    <source>
        <dbReference type="Proteomes" id="UP000197418"/>
    </source>
</evidence>
<evidence type="ECO:0000256" key="1">
    <source>
        <dbReference type="SAM" id="Phobius"/>
    </source>
</evidence>
<protein>
    <submittedName>
        <fullName evidence="2">Uncharacterized protein</fullName>
    </submittedName>
</protein>
<feature type="transmembrane region" description="Helical" evidence="1">
    <location>
        <begin position="209"/>
        <end position="235"/>
    </location>
</feature>
<gene>
    <name evidence="2" type="ORF">A3L08_05460</name>
</gene>
<keyword evidence="1" id="KW-1133">Transmembrane helix</keyword>
<feature type="transmembrane region" description="Helical" evidence="1">
    <location>
        <begin position="20"/>
        <end position="39"/>
    </location>
</feature>
<feature type="transmembrane region" description="Helical" evidence="1">
    <location>
        <begin position="81"/>
        <end position="108"/>
    </location>
</feature>
<sequence>MGAVDAFVKTFSLILANKKLYLLALILTLILAPMGAYLVPNEIPFEQNQTSIQKGSVIVEEYGSLLNEDEMDVFLQLMKGLAVYLLISIVLSSIFEYSVAKGALAYLAGEERALRDLILDGVRHFPGVFVINVVYSLIAFTFIGIAFIPIVAGVLTLPVGGVLILVGIVLLILIGALVTSLSALAIPLYADRGSIGAAFEAFGLVFRNVLSSMGFGLLVWVGIFGIAMVSAPIAFITELFLTSDAGTYVSALLQAPFNALLSTFIWVAGVAFYRELQRMEELKKVDEELAELGMDF</sequence>
<dbReference type="EMBL" id="CP015102">
    <property type="protein sequence ID" value="ASJ06804.1"/>
    <property type="molecule type" value="Genomic_DNA"/>
</dbReference>
<name>A0A218P7Q6_9EURY</name>
<feature type="transmembrane region" description="Helical" evidence="1">
    <location>
        <begin position="255"/>
        <end position="273"/>
    </location>
</feature>
<dbReference type="KEGG" id="tpaf:A3L08_05460"/>
<reference evidence="2 3" key="1">
    <citation type="submission" date="2016-04" db="EMBL/GenBank/DDBJ databases">
        <title>Complete genome sequence of Thermococcus pacificus type strain P4.</title>
        <authorList>
            <person name="Oger P.M."/>
        </authorList>
    </citation>
    <scope>NUCLEOTIDE SEQUENCE [LARGE SCALE GENOMIC DNA]</scope>
    <source>
        <strain evidence="2 3">P-4</strain>
    </source>
</reference>
<keyword evidence="1" id="KW-0472">Membrane</keyword>
<feature type="transmembrane region" description="Helical" evidence="1">
    <location>
        <begin position="161"/>
        <end position="189"/>
    </location>
</feature>
<accession>A0A218P7Q6</accession>
<dbReference type="RefSeq" id="WP_088854055.1">
    <property type="nucleotide sequence ID" value="NZ_CP015102.1"/>
</dbReference>
<dbReference type="Proteomes" id="UP000197418">
    <property type="component" value="Chromosome"/>
</dbReference>
<proteinExistence type="predicted"/>
<dbReference type="AlphaFoldDB" id="A0A218P7Q6"/>